<sequence>MDQSVKIENISNVEVIPLKIIRDHRGAVMHMMKSSSDGKLDIGEIYFSVVNKDVVKGWKRHKIIKQNMVVPEGLIRLIIYDDRDQSKTKGSIQIIDFGPENYVLVKLPPMVWYSFKSIADGHSIIANCISDPHDPGESETLPLETTQIPYIWNSRVD</sequence>
<gene>
    <name evidence="1" type="ORF">SHI21_10490</name>
</gene>
<reference evidence="1 2" key="1">
    <citation type="submission" date="2023-11" db="EMBL/GenBank/DDBJ databases">
        <title>A Novel Polar Bacteriovorax (B. antarcticus) Isolated from the Biocrust in Antarctica.</title>
        <authorList>
            <person name="Mun W."/>
            <person name="Choi S.Y."/>
            <person name="Mitchell R.J."/>
        </authorList>
    </citation>
    <scope>NUCLEOTIDE SEQUENCE [LARGE SCALE GENOMIC DNA]</scope>
    <source>
        <strain evidence="1 2">PP10</strain>
    </source>
</reference>
<name>A0ABU5VU93_9BACT</name>
<dbReference type="Gene3D" id="2.60.120.10">
    <property type="entry name" value="Jelly Rolls"/>
    <property type="match status" value="1"/>
</dbReference>
<accession>A0ABU5VU93</accession>
<proteinExistence type="predicted"/>
<dbReference type="InterPro" id="IPR014710">
    <property type="entry name" value="RmlC-like_jellyroll"/>
</dbReference>
<dbReference type="InterPro" id="IPR011051">
    <property type="entry name" value="RmlC_Cupin_sf"/>
</dbReference>
<protein>
    <recommendedName>
        <fullName evidence="3">dTDP-4-dehydrorhamnose 3,5-epimerase</fullName>
    </recommendedName>
</protein>
<evidence type="ECO:0000313" key="2">
    <source>
        <dbReference type="Proteomes" id="UP001302274"/>
    </source>
</evidence>
<dbReference type="SUPFAM" id="SSF51182">
    <property type="entry name" value="RmlC-like cupins"/>
    <property type="match status" value="1"/>
</dbReference>
<dbReference type="RefSeq" id="WP_323576445.1">
    <property type="nucleotide sequence ID" value="NZ_JAYGJQ010000002.1"/>
</dbReference>
<organism evidence="1 2">
    <name type="scientific">Bacteriovorax antarcticus</name>
    <dbReference type="NCBI Taxonomy" id="3088717"/>
    <lineage>
        <taxon>Bacteria</taxon>
        <taxon>Pseudomonadati</taxon>
        <taxon>Bdellovibrionota</taxon>
        <taxon>Bacteriovoracia</taxon>
        <taxon>Bacteriovoracales</taxon>
        <taxon>Bacteriovoracaceae</taxon>
        <taxon>Bacteriovorax</taxon>
    </lineage>
</organism>
<comment type="caution">
    <text evidence="1">The sequence shown here is derived from an EMBL/GenBank/DDBJ whole genome shotgun (WGS) entry which is preliminary data.</text>
</comment>
<keyword evidence="2" id="KW-1185">Reference proteome</keyword>
<evidence type="ECO:0000313" key="1">
    <source>
        <dbReference type="EMBL" id="MEA9356636.1"/>
    </source>
</evidence>
<dbReference type="Proteomes" id="UP001302274">
    <property type="component" value="Unassembled WGS sequence"/>
</dbReference>
<dbReference type="EMBL" id="JAYGJQ010000002">
    <property type="protein sequence ID" value="MEA9356636.1"/>
    <property type="molecule type" value="Genomic_DNA"/>
</dbReference>
<evidence type="ECO:0008006" key="3">
    <source>
        <dbReference type="Google" id="ProtNLM"/>
    </source>
</evidence>